<dbReference type="RefSeq" id="YP_009520500.1">
    <property type="nucleotide sequence ID" value="NC_039560.1"/>
</dbReference>
<dbReference type="CTD" id="4509"/>
<keyword evidence="1" id="KW-0812">Transmembrane</keyword>
<feature type="transmembrane region" description="Helical" evidence="1">
    <location>
        <begin position="6"/>
        <end position="29"/>
    </location>
</feature>
<organism evidence="2">
    <name type="scientific">Macrosteles quadrimaculatus</name>
    <dbReference type="NCBI Taxonomy" id="2250545"/>
    <lineage>
        <taxon>Eukaryota</taxon>
        <taxon>Metazoa</taxon>
        <taxon>Ecdysozoa</taxon>
        <taxon>Arthropoda</taxon>
        <taxon>Hexapoda</taxon>
        <taxon>Insecta</taxon>
        <taxon>Pterygota</taxon>
        <taxon>Neoptera</taxon>
        <taxon>Paraneoptera</taxon>
        <taxon>Hemiptera</taxon>
        <taxon>Auchenorrhyncha</taxon>
        <taxon>Membracoidea</taxon>
        <taxon>Cicadellidae</taxon>
        <taxon>Deltocephalinae</taxon>
        <taxon>Macrosteles</taxon>
    </lineage>
</organism>
<dbReference type="GeneID" id="38281423"/>
<dbReference type="AlphaFoldDB" id="A0A384ZKM4"/>
<evidence type="ECO:0000313" key="2">
    <source>
        <dbReference type="EMBL" id="AWX90840.1"/>
    </source>
</evidence>
<protein>
    <submittedName>
        <fullName evidence="2">ATP synthase F0 subunit 8</fullName>
    </submittedName>
</protein>
<keyword evidence="1" id="KW-0472">Membrane</keyword>
<name>A0A384ZKM4_9HEMI</name>
<keyword evidence="2" id="KW-0496">Mitochondrion</keyword>
<keyword evidence="1" id="KW-1133">Transmembrane helix</keyword>
<evidence type="ECO:0000256" key="1">
    <source>
        <dbReference type="SAM" id="Phobius"/>
    </source>
</evidence>
<sequence length="50" mass="6248">MPQMAPMWWTTIMISTIIMMMLMIMNIYFTKKNMFKNNTENKIKKINWKW</sequence>
<gene>
    <name evidence="2" type="primary">ATP8</name>
</gene>
<geneLocation type="mitochondrion" evidence="2"/>
<dbReference type="EMBL" id="MG727894">
    <property type="protein sequence ID" value="AWX90840.1"/>
    <property type="molecule type" value="Genomic_DNA"/>
</dbReference>
<accession>A0A384ZKM4</accession>
<reference evidence="2" key="1">
    <citation type="journal article" date="2018" name="Int. J. Biol. Macromol.">
        <title>Complete mitochondrial genome of Macrosteles quadrimaculatus (Matsumura) (Hemiptera: Cicadellidae: Deltocephalinae) with a shared tRNA rearrangement and its phylogenetic implications.</title>
        <authorList>
            <person name="Du Y."/>
            <person name="Dietrich C.H."/>
            <person name="Dai W."/>
        </authorList>
    </citation>
    <scope>NUCLEOTIDE SEQUENCE</scope>
</reference>
<proteinExistence type="predicted"/>